<keyword evidence="1 6" id="KW-0597">Phosphoprotein</keyword>
<name>A0A6G8Q203_9ACTN</name>
<reference evidence="10 11" key="1">
    <citation type="submission" date="2019-10" db="EMBL/GenBank/DDBJ databases">
        <title>Rubrobacter sp nov SCSIO 52915 isolated from a deep-sea sediment in the South China Sea.</title>
        <authorList>
            <person name="Chen R.W."/>
        </authorList>
    </citation>
    <scope>NUCLEOTIDE SEQUENCE [LARGE SCALE GENOMIC DNA]</scope>
    <source>
        <strain evidence="10 11">SCSIO 52915</strain>
    </source>
</reference>
<dbReference type="InterPro" id="IPR001867">
    <property type="entry name" value="OmpR/PhoB-type_DNA-bd"/>
</dbReference>
<dbReference type="PANTHER" id="PTHR48111:SF22">
    <property type="entry name" value="REGULATOR OF RPOS"/>
    <property type="match status" value="1"/>
</dbReference>
<dbReference type="GO" id="GO:0032993">
    <property type="term" value="C:protein-DNA complex"/>
    <property type="evidence" value="ECO:0007669"/>
    <property type="project" value="TreeGrafter"/>
</dbReference>
<evidence type="ECO:0000313" key="10">
    <source>
        <dbReference type="EMBL" id="QIN80465.1"/>
    </source>
</evidence>
<dbReference type="FunFam" id="1.10.10.10:FF:000005">
    <property type="entry name" value="Two-component system response regulator"/>
    <property type="match status" value="1"/>
</dbReference>
<keyword evidence="2" id="KW-0902">Two-component regulatory system</keyword>
<dbReference type="EMBL" id="CP045121">
    <property type="protein sequence ID" value="QIN80465.1"/>
    <property type="molecule type" value="Genomic_DNA"/>
</dbReference>
<dbReference type="Pfam" id="PF00072">
    <property type="entry name" value="Response_reg"/>
    <property type="match status" value="1"/>
</dbReference>
<dbReference type="Pfam" id="PF00486">
    <property type="entry name" value="Trans_reg_C"/>
    <property type="match status" value="1"/>
</dbReference>
<dbReference type="GO" id="GO:0000976">
    <property type="term" value="F:transcription cis-regulatory region binding"/>
    <property type="evidence" value="ECO:0007669"/>
    <property type="project" value="TreeGrafter"/>
</dbReference>
<dbReference type="InterPro" id="IPR001789">
    <property type="entry name" value="Sig_transdc_resp-reg_receiver"/>
</dbReference>
<feature type="modified residue" description="4-aspartylphosphate" evidence="6">
    <location>
        <position position="51"/>
    </location>
</feature>
<dbReference type="PROSITE" id="PS51755">
    <property type="entry name" value="OMPR_PHOB"/>
    <property type="match status" value="1"/>
</dbReference>
<keyword evidence="4 7" id="KW-0238">DNA-binding</keyword>
<feature type="domain" description="OmpR/PhoB-type" evidence="9">
    <location>
        <begin position="123"/>
        <end position="221"/>
    </location>
</feature>
<dbReference type="SUPFAM" id="SSF52172">
    <property type="entry name" value="CheY-like"/>
    <property type="match status" value="1"/>
</dbReference>
<dbReference type="Gene3D" id="1.10.10.10">
    <property type="entry name" value="Winged helix-like DNA-binding domain superfamily/Winged helix DNA-binding domain"/>
    <property type="match status" value="1"/>
</dbReference>
<evidence type="ECO:0000256" key="4">
    <source>
        <dbReference type="ARBA" id="ARBA00023125"/>
    </source>
</evidence>
<dbReference type="GO" id="GO:0000156">
    <property type="term" value="F:phosphorelay response regulator activity"/>
    <property type="evidence" value="ECO:0007669"/>
    <property type="project" value="TreeGrafter"/>
</dbReference>
<dbReference type="Gene3D" id="6.10.250.690">
    <property type="match status" value="1"/>
</dbReference>
<evidence type="ECO:0000259" key="9">
    <source>
        <dbReference type="PROSITE" id="PS51755"/>
    </source>
</evidence>
<evidence type="ECO:0000256" key="3">
    <source>
        <dbReference type="ARBA" id="ARBA00023015"/>
    </source>
</evidence>
<dbReference type="GO" id="GO:0005829">
    <property type="term" value="C:cytosol"/>
    <property type="evidence" value="ECO:0007669"/>
    <property type="project" value="TreeGrafter"/>
</dbReference>
<evidence type="ECO:0000259" key="8">
    <source>
        <dbReference type="PROSITE" id="PS50110"/>
    </source>
</evidence>
<dbReference type="CDD" id="cd17574">
    <property type="entry name" value="REC_OmpR"/>
    <property type="match status" value="1"/>
</dbReference>
<sequence>MKILVIEDEAPIVRALERGFAAHGDLVVSADNGEDGIALAMDRTVDFVLLDISLPGRDGHQVLARIRAVRPEVPVLMLTARDDLENKVSALNAGADDYVTKPFAFEELLARMGALGRRAEPTGSQLEAGDLRVNLLSHRVWRGGKEIELSSREFALLEFLMRNPRQVLSRQQILSAVWDYAFDPGSNVLNVYVRYLRSKIDRSGEPSLISTVRGVGYRFDPPADSQSSS</sequence>
<feature type="DNA-binding region" description="OmpR/PhoB-type" evidence="7">
    <location>
        <begin position="123"/>
        <end position="221"/>
    </location>
</feature>
<evidence type="ECO:0000256" key="1">
    <source>
        <dbReference type="ARBA" id="ARBA00022553"/>
    </source>
</evidence>
<dbReference type="PANTHER" id="PTHR48111">
    <property type="entry name" value="REGULATOR OF RPOS"/>
    <property type="match status" value="1"/>
</dbReference>
<dbReference type="Proteomes" id="UP000502706">
    <property type="component" value="Chromosome"/>
</dbReference>
<evidence type="ECO:0000256" key="7">
    <source>
        <dbReference type="PROSITE-ProRule" id="PRU01091"/>
    </source>
</evidence>
<dbReference type="CDD" id="cd00383">
    <property type="entry name" value="trans_reg_C"/>
    <property type="match status" value="1"/>
</dbReference>
<dbReference type="PROSITE" id="PS50110">
    <property type="entry name" value="RESPONSE_REGULATORY"/>
    <property type="match status" value="1"/>
</dbReference>
<accession>A0A6G8Q203</accession>
<evidence type="ECO:0000256" key="6">
    <source>
        <dbReference type="PROSITE-ProRule" id="PRU00169"/>
    </source>
</evidence>
<dbReference type="InterPro" id="IPR036388">
    <property type="entry name" value="WH-like_DNA-bd_sf"/>
</dbReference>
<dbReference type="InterPro" id="IPR011006">
    <property type="entry name" value="CheY-like_superfamily"/>
</dbReference>
<dbReference type="Gene3D" id="3.40.50.2300">
    <property type="match status" value="1"/>
</dbReference>
<dbReference type="SMART" id="SM00862">
    <property type="entry name" value="Trans_reg_C"/>
    <property type="match status" value="1"/>
</dbReference>
<evidence type="ECO:0000256" key="2">
    <source>
        <dbReference type="ARBA" id="ARBA00023012"/>
    </source>
</evidence>
<dbReference type="AlphaFoldDB" id="A0A6G8Q203"/>
<dbReference type="SMART" id="SM00448">
    <property type="entry name" value="REC"/>
    <property type="match status" value="1"/>
</dbReference>
<evidence type="ECO:0000313" key="11">
    <source>
        <dbReference type="Proteomes" id="UP000502706"/>
    </source>
</evidence>
<feature type="domain" description="Response regulatory" evidence="8">
    <location>
        <begin position="2"/>
        <end position="116"/>
    </location>
</feature>
<evidence type="ECO:0000256" key="5">
    <source>
        <dbReference type="ARBA" id="ARBA00023163"/>
    </source>
</evidence>
<gene>
    <name evidence="10" type="ORF">GBA65_20275</name>
</gene>
<organism evidence="10 11">
    <name type="scientific">Rubrobacter marinus</name>
    <dbReference type="NCBI Taxonomy" id="2653852"/>
    <lineage>
        <taxon>Bacteria</taxon>
        <taxon>Bacillati</taxon>
        <taxon>Actinomycetota</taxon>
        <taxon>Rubrobacteria</taxon>
        <taxon>Rubrobacterales</taxon>
        <taxon>Rubrobacteraceae</taxon>
        <taxon>Rubrobacter</taxon>
    </lineage>
</organism>
<keyword evidence="3" id="KW-0805">Transcription regulation</keyword>
<dbReference type="GO" id="GO:0006355">
    <property type="term" value="P:regulation of DNA-templated transcription"/>
    <property type="evidence" value="ECO:0007669"/>
    <property type="project" value="InterPro"/>
</dbReference>
<proteinExistence type="predicted"/>
<dbReference type="KEGG" id="rmar:GBA65_20275"/>
<keyword evidence="5" id="KW-0804">Transcription</keyword>
<protein>
    <submittedName>
        <fullName evidence="10">Response regulator</fullName>
    </submittedName>
</protein>
<dbReference type="InterPro" id="IPR039420">
    <property type="entry name" value="WalR-like"/>
</dbReference>
<keyword evidence="11" id="KW-1185">Reference proteome</keyword>